<dbReference type="PANTHER" id="PTHR22926">
    <property type="entry name" value="PHOSPHO-N-ACETYLMURAMOYL-PENTAPEPTIDE-TRANSFERASE"/>
    <property type="match status" value="1"/>
</dbReference>
<feature type="transmembrane region" description="Helical" evidence="8">
    <location>
        <begin position="6"/>
        <end position="22"/>
    </location>
</feature>
<feature type="transmembrane region" description="Helical" evidence="8">
    <location>
        <begin position="121"/>
        <end position="142"/>
    </location>
</feature>
<dbReference type="InterPro" id="IPR000715">
    <property type="entry name" value="Glycosyl_transferase_4"/>
</dbReference>
<sequence>MSYLAVLAVSLFINFVIILIAKKCKIMMDCENSCKPQRFHLTATPRVGGISIMSAALFMLVDPLGRMILLASLPVFFIGLFEDLSGAVSPKIRLLFMTAGAVIAVMALDVLITQIDFIKLPYYFAMAFTLFSLVGVTNSINIIDGLHGLASGASIVALFALFTVAYSVGDYQLGRLIIIMTFAVCGFFIWVYPWGKIFLGDGGAYFLGFVLGLFSILLVNRNENVSVWFPLAVLIFPIWEVIFSIFRRKVIRKGDALSADRLHLHSLLYKRTKFSNSVASGILLLIYITYQLLTVMFYKSSPVLVLFIIVFIICYHISYIKLVRFSFSVKSTK</sequence>
<feature type="transmembrane region" description="Helical" evidence="8">
    <location>
        <begin position="204"/>
        <end position="221"/>
    </location>
</feature>
<feature type="binding site" evidence="7">
    <location>
        <position position="201"/>
    </location>
    <ligand>
        <name>Mg(2+)</name>
        <dbReference type="ChEBI" id="CHEBI:18420"/>
    </ligand>
</feature>
<proteinExistence type="predicted"/>
<dbReference type="AlphaFoldDB" id="A0A410K1S8"/>
<feature type="transmembrane region" description="Helical" evidence="8">
    <location>
        <begin position="173"/>
        <end position="192"/>
    </location>
</feature>
<dbReference type="GO" id="GO:0005886">
    <property type="term" value="C:plasma membrane"/>
    <property type="evidence" value="ECO:0007669"/>
    <property type="project" value="UniProtKB-SubCell"/>
</dbReference>
<evidence type="ECO:0000256" key="4">
    <source>
        <dbReference type="ARBA" id="ARBA00022692"/>
    </source>
</evidence>
<evidence type="ECO:0000256" key="8">
    <source>
        <dbReference type="SAM" id="Phobius"/>
    </source>
</evidence>
<feature type="transmembrane region" description="Helical" evidence="8">
    <location>
        <begin position="149"/>
        <end position="167"/>
    </location>
</feature>
<feature type="transmembrane region" description="Helical" evidence="8">
    <location>
        <begin position="304"/>
        <end position="323"/>
    </location>
</feature>
<evidence type="ECO:0000256" key="5">
    <source>
        <dbReference type="ARBA" id="ARBA00022989"/>
    </source>
</evidence>
<evidence type="ECO:0000313" key="9">
    <source>
        <dbReference type="EMBL" id="QAR34198.1"/>
    </source>
</evidence>
<reference evidence="9 10" key="1">
    <citation type="submission" date="2019-01" db="EMBL/GenBank/DDBJ databases">
        <title>Geovibrio thiophilus DSM 11263, complete genome.</title>
        <authorList>
            <person name="Spring S."/>
            <person name="Bunk B."/>
            <person name="Sproer C."/>
        </authorList>
    </citation>
    <scope>NUCLEOTIDE SEQUENCE [LARGE SCALE GENOMIC DNA]</scope>
    <source>
        <strain evidence="9 10">DSM 11263</strain>
    </source>
</reference>
<dbReference type="GO" id="GO:0044038">
    <property type="term" value="P:cell wall macromolecule biosynthetic process"/>
    <property type="evidence" value="ECO:0007669"/>
    <property type="project" value="TreeGrafter"/>
</dbReference>
<dbReference type="PANTHER" id="PTHR22926:SF3">
    <property type="entry name" value="UNDECAPRENYL-PHOSPHATE ALPHA-N-ACETYLGLUCOSAMINYL 1-PHOSPHATE TRANSFERASE"/>
    <property type="match status" value="1"/>
</dbReference>
<feature type="binding site" evidence="7">
    <location>
        <position position="141"/>
    </location>
    <ligand>
        <name>Mg(2+)</name>
        <dbReference type="ChEBI" id="CHEBI:18420"/>
    </ligand>
</feature>
<name>A0A410K1S8_9BACT</name>
<protein>
    <submittedName>
        <fullName evidence="9">Undecaprenyl/decaprenyl-phosphate alpha-N-acetylglucosaminyl 1-phosphate transferase</fullName>
    </submittedName>
</protein>
<accession>A0A410K1S8</accession>
<comment type="cofactor">
    <cofactor evidence="7">
        <name>Mg(2+)</name>
        <dbReference type="ChEBI" id="CHEBI:18420"/>
    </cofactor>
</comment>
<gene>
    <name evidence="9" type="ORF">EP073_12520</name>
</gene>
<comment type="subcellular location">
    <subcellularLocation>
        <location evidence="1">Cell membrane</location>
        <topology evidence="1">Multi-pass membrane protein</topology>
    </subcellularLocation>
</comment>
<dbReference type="OrthoDB" id="9783652at2"/>
<evidence type="ECO:0000256" key="7">
    <source>
        <dbReference type="PIRSR" id="PIRSR600715-1"/>
    </source>
</evidence>
<dbReference type="GO" id="GO:0046872">
    <property type="term" value="F:metal ion binding"/>
    <property type="evidence" value="ECO:0007669"/>
    <property type="project" value="UniProtKB-KW"/>
</dbReference>
<feature type="transmembrane region" description="Helical" evidence="8">
    <location>
        <begin position="278"/>
        <end position="298"/>
    </location>
</feature>
<dbReference type="GO" id="GO:0016780">
    <property type="term" value="F:phosphotransferase activity, for other substituted phosphate groups"/>
    <property type="evidence" value="ECO:0007669"/>
    <property type="project" value="InterPro"/>
</dbReference>
<feature type="transmembrane region" description="Helical" evidence="8">
    <location>
        <begin position="227"/>
        <end position="246"/>
    </location>
</feature>
<dbReference type="Pfam" id="PF00953">
    <property type="entry name" value="Glycos_transf_4"/>
    <property type="match status" value="1"/>
</dbReference>
<feature type="transmembrane region" description="Helical" evidence="8">
    <location>
        <begin position="43"/>
        <end position="61"/>
    </location>
</feature>
<evidence type="ECO:0000256" key="6">
    <source>
        <dbReference type="ARBA" id="ARBA00023136"/>
    </source>
</evidence>
<dbReference type="KEGG" id="gtl:EP073_12520"/>
<evidence type="ECO:0000256" key="1">
    <source>
        <dbReference type="ARBA" id="ARBA00004651"/>
    </source>
</evidence>
<dbReference type="GO" id="GO:0009103">
    <property type="term" value="P:lipopolysaccharide biosynthetic process"/>
    <property type="evidence" value="ECO:0007669"/>
    <property type="project" value="TreeGrafter"/>
</dbReference>
<keyword evidence="10" id="KW-1185">Reference proteome</keyword>
<feature type="transmembrane region" description="Helical" evidence="8">
    <location>
        <begin position="67"/>
        <end position="87"/>
    </location>
</feature>
<keyword evidence="7" id="KW-0479">Metal-binding</keyword>
<keyword evidence="4 8" id="KW-0812">Transmembrane</keyword>
<keyword evidence="3 9" id="KW-0808">Transferase</keyword>
<dbReference type="CDD" id="cd06853">
    <property type="entry name" value="GT_WecA_like"/>
    <property type="match status" value="1"/>
</dbReference>
<dbReference type="EMBL" id="CP035108">
    <property type="protein sequence ID" value="QAR34198.1"/>
    <property type="molecule type" value="Genomic_DNA"/>
</dbReference>
<keyword evidence="7" id="KW-0460">Magnesium</keyword>
<dbReference type="Proteomes" id="UP000287502">
    <property type="component" value="Chromosome"/>
</dbReference>
<evidence type="ECO:0000256" key="2">
    <source>
        <dbReference type="ARBA" id="ARBA00022475"/>
    </source>
</evidence>
<keyword evidence="5 8" id="KW-1133">Transmembrane helix</keyword>
<dbReference type="GO" id="GO:0071555">
    <property type="term" value="P:cell wall organization"/>
    <property type="evidence" value="ECO:0007669"/>
    <property type="project" value="TreeGrafter"/>
</dbReference>
<keyword evidence="6 8" id="KW-0472">Membrane</keyword>
<evidence type="ECO:0000313" key="10">
    <source>
        <dbReference type="Proteomes" id="UP000287502"/>
    </source>
</evidence>
<feature type="transmembrane region" description="Helical" evidence="8">
    <location>
        <begin position="94"/>
        <end position="115"/>
    </location>
</feature>
<evidence type="ECO:0000256" key="3">
    <source>
        <dbReference type="ARBA" id="ARBA00022679"/>
    </source>
</evidence>
<keyword evidence="2" id="KW-1003">Cell membrane</keyword>
<organism evidence="9 10">
    <name type="scientific">Geovibrio thiophilus</name>
    <dbReference type="NCBI Taxonomy" id="139438"/>
    <lineage>
        <taxon>Bacteria</taxon>
        <taxon>Pseudomonadati</taxon>
        <taxon>Deferribacterota</taxon>
        <taxon>Deferribacteres</taxon>
        <taxon>Deferribacterales</taxon>
        <taxon>Geovibrionaceae</taxon>
        <taxon>Geovibrio</taxon>
    </lineage>
</organism>